<evidence type="ECO:0000256" key="1">
    <source>
        <dbReference type="ARBA" id="ARBA00022723"/>
    </source>
</evidence>
<reference evidence="8 9" key="1">
    <citation type="journal article" date="2024" name="Nat. Commun.">
        <title>Phylogenomics reveals the evolutionary origins of lichenization in chlorophyte algae.</title>
        <authorList>
            <person name="Puginier C."/>
            <person name="Libourel C."/>
            <person name="Otte J."/>
            <person name="Skaloud P."/>
            <person name="Haon M."/>
            <person name="Grisel S."/>
            <person name="Petersen M."/>
            <person name="Berrin J.G."/>
            <person name="Delaux P.M."/>
            <person name="Dal Grande F."/>
            <person name="Keller J."/>
        </authorList>
    </citation>
    <scope>NUCLEOTIDE SEQUENCE [LARGE SCALE GENOMIC DNA]</scope>
    <source>
        <strain evidence="8 9">SAG 2036</strain>
    </source>
</reference>
<evidence type="ECO:0000256" key="3">
    <source>
        <dbReference type="ARBA" id="ARBA00022833"/>
    </source>
</evidence>
<evidence type="ECO:0000259" key="6">
    <source>
        <dbReference type="PROSITE" id="PS50016"/>
    </source>
</evidence>
<dbReference type="InterPro" id="IPR019786">
    <property type="entry name" value="Zinc_finger_PHD-type_CS"/>
</dbReference>
<evidence type="ECO:0000256" key="5">
    <source>
        <dbReference type="SAM" id="MobiDB-lite"/>
    </source>
</evidence>
<evidence type="ECO:0000313" key="9">
    <source>
        <dbReference type="Proteomes" id="UP001465755"/>
    </source>
</evidence>
<dbReference type="Gene3D" id="1.10.150.60">
    <property type="entry name" value="ARID DNA-binding domain"/>
    <property type="match status" value="1"/>
</dbReference>
<keyword evidence="3" id="KW-0862">Zinc</keyword>
<dbReference type="InterPro" id="IPR001606">
    <property type="entry name" value="ARID_dom"/>
</dbReference>
<dbReference type="InterPro" id="IPR013083">
    <property type="entry name" value="Znf_RING/FYVE/PHD"/>
</dbReference>
<dbReference type="InterPro" id="IPR019787">
    <property type="entry name" value="Znf_PHD-finger"/>
</dbReference>
<dbReference type="InterPro" id="IPR036431">
    <property type="entry name" value="ARID_dom_sf"/>
</dbReference>
<evidence type="ECO:0000256" key="4">
    <source>
        <dbReference type="PROSITE-ProRule" id="PRU00146"/>
    </source>
</evidence>
<dbReference type="Pfam" id="PF00628">
    <property type="entry name" value="PHD"/>
    <property type="match status" value="1"/>
</dbReference>
<sequence length="698" mass="73351">MATRPLTWRILAVFSGPSLDTALSEIGSADGCIEELLTFAGSGAEVKVLRDAELSQVSEELDTWKPNLVYFTTGAQYLQGNTEAASALWPEAVAEGAAGILQPQAVADLMKGPQLDSVYFDCLASQAQAEAVREQGVANVVFYSKPAQALHGCQFAHAFFATLRSMTAPFPEAFAVASHSAQAFCTTSPGGTHVPPVLPTLLSDAAPKLPNMEGIPLPALEGVDLSPGVVAAVPGWDSVRLLAPHAELKLLACSQPTLIDAYRLSFLGEALRAVLVLEMRTLTVTSANACARTPAHLPPGCTALRATIKSCSGAEATVVLGGPPKVLENPALVEHALRNTLVADALSLQFRLPPPNLPPPTAQSSPAIACGASAVETLVVNSVWAVHVLRTLCLNATFRGLVGLGVAAIGGSGVAAFQQSDAWRYIALSAADLVSEAAPKAAAPAANGSAKPVSAGTIGATGGPAGDGVPTAEGSVDLDGSAPATGNGVAEDKAAAETVAAGRRKRRRKGVPEGANVWKTSRPPMLTCTEKQFLNDLCDFMRERLNRKYDPDNFPDAILNGRRLDLFKLYKEVVRRGGYGVGNGINWKGQVFPAMRNYTSSNRMTGVGNALKRHYVGYLLDYEQAHPDDVTGDACAICGGSDDIATDWISCDMCESWVHFSCDSRPYLGNFKDYSKGQGQSYTCASCHDTKKRKAAAA</sequence>
<dbReference type="PROSITE" id="PS51011">
    <property type="entry name" value="ARID"/>
    <property type="match status" value="1"/>
</dbReference>
<dbReference type="InterPro" id="IPR011011">
    <property type="entry name" value="Znf_FYVE_PHD"/>
</dbReference>
<evidence type="ECO:0008006" key="10">
    <source>
        <dbReference type="Google" id="ProtNLM"/>
    </source>
</evidence>
<dbReference type="InterPro" id="IPR001965">
    <property type="entry name" value="Znf_PHD"/>
</dbReference>
<dbReference type="Gene3D" id="3.30.40.10">
    <property type="entry name" value="Zinc/RING finger domain, C3HC4 (zinc finger)"/>
    <property type="match status" value="1"/>
</dbReference>
<keyword evidence="2 4" id="KW-0863">Zinc-finger</keyword>
<dbReference type="Proteomes" id="UP001465755">
    <property type="component" value="Unassembled WGS sequence"/>
</dbReference>
<evidence type="ECO:0000313" key="8">
    <source>
        <dbReference type="EMBL" id="KAK9800299.1"/>
    </source>
</evidence>
<gene>
    <name evidence="8" type="ORF">WJX73_007633</name>
</gene>
<feature type="domain" description="ARID" evidence="7">
    <location>
        <begin position="527"/>
        <end position="627"/>
    </location>
</feature>
<comment type="caution">
    <text evidence="8">The sequence shown here is derived from an EMBL/GenBank/DDBJ whole genome shotgun (WGS) entry which is preliminary data.</text>
</comment>
<dbReference type="InterPro" id="IPR042293">
    <property type="entry name" value="ARID4"/>
</dbReference>
<name>A0AAW1NX11_9CHLO</name>
<dbReference type="PROSITE" id="PS01359">
    <property type="entry name" value="ZF_PHD_1"/>
    <property type="match status" value="1"/>
</dbReference>
<evidence type="ECO:0000259" key="7">
    <source>
        <dbReference type="PROSITE" id="PS51011"/>
    </source>
</evidence>
<dbReference type="SUPFAM" id="SSF46774">
    <property type="entry name" value="ARID-like"/>
    <property type="match status" value="1"/>
</dbReference>
<dbReference type="SMART" id="SM01014">
    <property type="entry name" value="ARID"/>
    <property type="match status" value="1"/>
</dbReference>
<dbReference type="PANTHER" id="PTHR46694">
    <property type="entry name" value="AT-RICH INTERACTIVE DOMAIN-CONTAINING PROTEIN 4"/>
    <property type="match status" value="1"/>
</dbReference>
<dbReference type="Pfam" id="PF01388">
    <property type="entry name" value="ARID"/>
    <property type="match status" value="1"/>
</dbReference>
<dbReference type="GO" id="GO:0003677">
    <property type="term" value="F:DNA binding"/>
    <property type="evidence" value="ECO:0007669"/>
    <property type="project" value="InterPro"/>
</dbReference>
<dbReference type="AlphaFoldDB" id="A0AAW1NX11"/>
<proteinExistence type="predicted"/>
<organism evidence="8 9">
    <name type="scientific">Symbiochloris irregularis</name>
    <dbReference type="NCBI Taxonomy" id="706552"/>
    <lineage>
        <taxon>Eukaryota</taxon>
        <taxon>Viridiplantae</taxon>
        <taxon>Chlorophyta</taxon>
        <taxon>core chlorophytes</taxon>
        <taxon>Trebouxiophyceae</taxon>
        <taxon>Trebouxiales</taxon>
        <taxon>Trebouxiaceae</taxon>
        <taxon>Symbiochloris</taxon>
    </lineage>
</organism>
<dbReference type="SMART" id="SM00501">
    <property type="entry name" value="BRIGHT"/>
    <property type="match status" value="1"/>
</dbReference>
<dbReference type="CDD" id="cd16100">
    <property type="entry name" value="ARID"/>
    <property type="match status" value="1"/>
</dbReference>
<keyword evidence="1" id="KW-0479">Metal-binding</keyword>
<feature type="region of interest" description="Disordered" evidence="5">
    <location>
        <begin position="443"/>
        <end position="518"/>
    </location>
</feature>
<accession>A0AAW1NX11</accession>
<feature type="domain" description="PHD-type" evidence="6">
    <location>
        <begin position="632"/>
        <end position="690"/>
    </location>
</feature>
<dbReference type="PROSITE" id="PS50016">
    <property type="entry name" value="ZF_PHD_2"/>
    <property type="match status" value="1"/>
</dbReference>
<dbReference type="GO" id="GO:0008270">
    <property type="term" value="F:zinc ion binding"/>
    <property type="evidence" value="ECO:0007669"/>
    <property type="project" value="UniProtKB-KW"/>
</dbReference>
<keyword evidence="9" id="KW-1185">Reference proteome</keyword>
<protein>
    <recommendedName>
        <fullName evidence="10">ARID domain-containing protein</fullName>
    </recommendedName>
</protein>
<dbReference type="PANTHER" id="PTHR46694:SF1">
    <property type="entry name" value="AT-RICH INTERACTIVE DOMAIN-CONTAINING PROTEIN 4"/>
    <property type="match status" value="1"/>
</dbReference>
<dbReference type="SUPFAM" id="SSF57903">
    <property type="entry name" value="FYVE/PHD zinc finger"/>
    <property type="match status" value="1"/>
</dbReference>
<evidence type="ECO:0000256" key="2">
    <source>
        <dbReference type="ARBA" id="ARBA00022771"/>
    </source>
</evidence>
<dbReference type="EMBL" id="JALJOQ010000083">
    <property type="protein sequence ID" value="KAK9800299.1"/>
    <property type="molecule type" value="Genomic_DNA"/>
</dbReference>
<dbReference type="SMART" id="SM00249">
    <property type="entry name" value="PHD"/>
    <property type="match status" value="1"/>
</dbReference>